<dbReference type="OrthoDB" id="5583at2157"/>
<keyword evidence="5 7" id="KW-0408">Iron</keyword>
<dbReference type="PROSITE" id="PS51379">
    <property type="entry name" value="4FE4S_FER_2"/>
    <property type="match status" value="1"/>
</dbReference>
<protein>
    <recommendedName>
        <fullName evidence="7">Ferredoxin</fullName>
    </recommendedName>
</protein>
<dbReference type="Proteomes" id="UP000182125">
    <property type="component" value="Unassembled WGS sequence"/>
</dbReference>
<keyword evidence="2 7" id="KW-0813">Transport</keyword>
<evidence type="ECO:0000313" key="14">
    <source>
        <dbReference type="Proteomes" id="UP000250136"/>
    </source>
</evidence>
<evidence type="ECO:0000259" key="8">
    <source>
        <dbReference type="PROSITE" id="PS51379"/>
    </source>
</evidence>
<dbReference type="InterPro" id="IPR017896">
    <property type="entry name" value="4Fe4S_Fe-S-bd"/>
</dbReference>
<evidence type="ECO:0000256" key="6">
    <source>
        <dbReference type="ARBA" id="ARBA00023014"/>
    </source>
</evidence>
<reference evidence="10 12" key="1">
    <citation type="submission" date="2015-08" db="EMBL/GenBank/DDBJ databases">
        <title>Thermococcus thioreducens DSM 14981 genome sequencing.</title>
        <authorList>
            <person name="Hong S.-J."/>
            <person name="Kim M.-C."/>
            <person name="Shin J.-H."/>
        </authorList>
    </citation>
    <scope>NUCLEOTIDE SEQUENCE [LARGE SCALE GENOMIC DNA]</scope>
    <source>
        <strain evidence="10 12">DSM 14981</strain>
    </source>
</reference>
<comment type="cofactor">
    <cofactor evidence="1">
        <name>[4Fe-4S] cluster</name>
        <dbReference type="ChEBI" id="CHEBI:49883"/>
    </cofactor>
</comment>
<evidence type="ECO:0000313" key="12">
    <source>
        <dbReference type="Proteomes" id="UP000051862"/>
    </source>
</evidence>
<name>A0A0Q2M0B9_9EURY</name>
<dbReference type="Pfam" id="PF13370">
    <property type="entry name" value="Fer4_13"/>
    <property type="match status" value="1"/>
</dbReference>
<evidence type="ECO:0000256" key="7">
    <source>
        <dbReference type="RuleBase" id="RU368020"/>
    </source>
</evidence>
<evidence type="ECO:0000313" key="11">
    <source>
        <dbReference type="EMBL" id="SEW20571.1"/>
    </source>
</evidence>
<dbReference type="EMBL" id="FOIW01000003">
    <property type="protein sequence ID" value="SEW20571.1"/>
    <property type="molecule type" value="Genomic_DNA"/>
</dbReference>
<dbReference type="STRING" id="277988.SAMN05216170_2081"/>
<comment type="function">
    <text evidence="7">Ferredoxins are iron-sulfur proteins that transfer electrons in a wide variety of metabolic reactions.</text>
</comment>
<dbReference type="EMBL" id="LIXN01000023">
    <property type="protein sequence ID" value="KQH81497.1"/>
    <property type="molecule type" value="Genomic_DNA"/>
</dbReference>
<gene>
    <name evidence="9" type="ORF">A3L14_09905</name>
    <name evidence="10" type="ORF">AMR53_11050</name>
    <name evidence="11" type="ORF">SAMN05216170_2081</name>
</gene>
<dbReference type="InterPro" id="IPR001080">
    <property type="entry name" value="3Fe4S_ferredoxin"/>
</dbReference>
<dbReference type="GO" id="GO:0009055">
    <property type="term" value="F:electron transfer activity"/>
    <property type="evidence" value="ECO:0007669"/>
    <property type="project" value="UniProtKB-UniRule"/>
</dbReference>
<evidence type="ECO:0000256" key="1">
    <source>
        <dbReference type="ARBA" id="ARBA00001966"/>
    </source>
</evidence>
<dbReference type="EMBL" id="CP015105">
    <property type="protein sequence ID" value="ASJ13178.1"/>
    <property type="molecule type" value="Genomic_DNA"/>
</dbReference>
<evidence type="ECO:0000256" key="2">
    <source>
        <dbReference type="ARBA" id="ARBA00022448"/>
    </source>
</evidence>
<evidence type="ECO:0000256" key="4">
    <source>
        <dbReference type="ARBA" id="ARBA00022982"/>
    </source>
</evidence>
<proteinExistence type="predicted"/>
<evidence type="ECO:0000256" key="3">
    <source>
        <dbReference type="ARBA" id="ARBA00022723"/>
    </source>
</evidence>
<dbReference type="Proteomes" id="UP000051862">
    <property type="component" value="Unassembled WGS sequence"/>
</dbReference>
<reference evidence="11 13" key="3">
    <citation type="submission" date="2016-10" db="EMBL/GenBank/DDBJ databases">
        <authorList>
            <person name="de Groot N.N."/>
        </authorList>
    </citation>
    <scope>NUCLEOTIDE SEQUENCE [LARGE SCALE GENOMIC DNA]</scope>
    <source>
        <strain evidence="11 13">OGL-20</strain>
    </source>
</reference>
<dbReference type="AlphaFoldDB" id="A0A0Q2M0B9"/>
<keyword evidence="3 7" id="KW-0479">Metal-binding</keyword>
<dbReference type="GO" id="GO:0051536">
    <property type="term" value="F:iron-sulfur cluster binding"/>
    <property type="evidence" value="ECO:0007669"/>
    <property type="project" value="UniProtKB-KW"/>
</dbReference>
<dbReference type="GO" id="GO:0005506">
    <property type="term" value="F:iron ion binding"/>
    <property type="evidence" value="ECO:0007669"/>
    <property type="project" value="UniProtKB-UniRule"/>
</dbReference>
<sequence length="67" mass="7313">MAWKVRVDQDVCIGDAICASLCPDVFEMNDEGKSVPVVEVIEDENLYNCAVEAAEACPVSCIYIEEA</sequence>
<evidence type="ECO:0000313" key="9">
    <source>
        <dbReference type="EMBL" id="ASJ13178.1"/>
    </source>
</evidence>
<dbReference type="KEGG" id="ttd:A3L14_09905"/>
<keyword evidence="14" id="KW-1185">Reference proteome</keyword>
<feature type="domain" description="4Fe-4S ferredoxin-type" evidence="8">
    <location>
        <begin position="3"/>
        <end position="31"/>
    </location>
</feature>
<dbReference type="Proteomes" id="UP000250136">
    <property type="component" value="Chromosome"/>
</dbReference>
<dbReference type="RefSeq" id="WP_055430304.1">
    <property type="nucleotide sequence ID" value="NZ_CP015105.1"/>
</dbReference>
<keyword evidence="4 7" id="KW-0249">Electron transport</keyword>
<dbReference type="Gene3D" id="3.30.70.20">
    <property type="match status" value="1"/>
</dbReference>
<dbReference type="PANTHER" id="PTHR36923:SF3">
    <property type="entry name" value="FERREDOXIN"/>
    <property type="match status" value="1"/>
</dbReference>
<accession>A0A0Q2M0B9</accession>
<dbReference type="PANTHER" id="PTHR36923">
    <property type="entry name" value="FERREDOXIN"/>
    <property type="match status" value="1"/>
</dbReference>
<dbReference type="InterPro" id="IPR051269">
    <property type="entry name" value="Fe-S_cluster_ET"/>
</dbReference>
<reference evidence="9 14" key="2">
    <citation type="submission" date="2016-04" db="EMBL/GenBank/DDBJ databases">
        <title>Complete genome sequence of Thermococcus thioreducens type strain OGL-20P.</title>
        <authorList>
            <person name="Oger P.M."/>
        </authorList>
    </citation>
    <scope>NUCLEOTIDE SEQUENCE [LARGE SCALE GENOMIC DNA]</scope>
    <source>
        <strain evidence="9 14">OGL-20P</strain>
    </source>
</reference>
<dbReference type="GeneID" id="40475612"/>
<evidence type="ECO:0000313" key="13">
    <source>
        <dbReference type="Proteomes" id="UP000182125"/>
    </source>
</evidence>
<dbReference type="SUPFAM" id="SSF54862">
    <property type="entry name" value="4Fe-4S ferredoxins"/>
    <property type="match status" value="1"/>
</dbReference>
<keyword evidence="6 7" id="KW-0411">Iron-sulfur</keyword>
<evidence type="ECO:0000256" key="5">
    <source>
        <dbReference type="ARBA" id="ARBA00023004"/>
    </source>
</evidence>
<evidence type="ECO:0000313" key="10">
    <source>
        <dbReference type="EMBL" id="KQH81497.1"/>
    </source>
</evidence>
<organism evidence="10 12">
    <name type="scientific">Thermococcus thioreducens</name>
    <dbReference type="NCBI Taxonomy" id="277988"/>
    <lineage>
        <taxon>Archaea</taxon>
        <taxon>Methanobacteriati</taxon>
        <taxon>Methanobacteriota</taxon>
        <taxon>Thermococci</taxon>
        <taxon>Thermococcales</taxon>
        <taxon>Thermococcaceae</taxon>
        <taxon>Thermococcus</taxon>
    </lineage>
</organism>
<dbReference type="PATRIC" id="fig|277988.4.peg.2315"/>
<dbReference type="PRINTS" id="PR00352">
    <property type="entry name" value="3FE4SFRDOXIN"/>
</dbReference>